<dbReference type="InterPro" id="IPR023271">
    <property type="entry name" value="Aquaporin-like"/>
</dbReference>
<feature type="compositionally biased region" description="Basic and acidic residues" evidence="5">
    <location>
        <begin position="1"/>
        <end position="13"/>
    </location>
</feature>
<gene>
    <name evidence="7" type="ORF">D7223_12290</name>
</gene>
<dbReference type="GO" id="GO:0015499">
    <property type="term" value="F:formate transmembrane transporter activity"/>
    <property type="evidence" value="ECO:0007669"/>
    <property type="project" value="TreeGrafter"/>
</dbReference>
<name>A0A3A9ZGA6_9ACTN</name>
<evidence type="ECO:0000256" key="5">
    <source>
        <dbReference type="SAM" id="MobiDB-lite"/>
    </source>
</evidence>
<feature type="transmembrane region" description="Helical" evidence="6">
    <location>
        <begin position="166"/>
        <end position="186"/>
    </location>
</feature>
<feature type="transmembrane region" description="Helical" evidence="6">
    <location>
        <begin position="198"/>
        <end position="216"/>
    </location>
</feature>
<evidence type="ECO:0000256" key="3">
    <source>
        <dbReference type="ARBA" id="ARBA00022989"/>
    </source>
</evidence>
<evidence type="ECO:0000256" key="4">
    <source>
        <dbReference type="ARBA" id="ARBA00023136"/>
    </source>
</evidence>
<evidence type="ECO:0000313" key="8">
    <source>
        <dbReference type="Proteomes" id="UP000281726"/>
    </source>
</evidence>
<protein>
    <submittedName>
        <fullName evidence="7">Formate/nitrite transporter family protein</fullName>
    </submittedName>
</protein>
<dbReference type="AlphaFoldDB" id="A0A3A9ZGA6"/>
<evidence type="ECO:0000256" key="1">
    <source>
        <dbReference type="ARBA" id="ARBA00004141"/>
    </source>
</evidence>
<dbReference type="OrthoDB" id="3374311at2"/>
<feature type="transmembrane region" description="Helical" evidence="6">
    <location>
        <begin position="49"/>
        <end position="73"/>
    </location>
</feature>
<organism evidence="7 8">
    <name type="scientific">Micromonospora endolithica</name>
    <dbReference type="NCBI Taxonomy" id="230091"/>
    <lineage>
        <taxon>Bacteria</taxon>
        <taxon>Bacillati</taxon>
        <taxon>Actinomycetota</taxon>
        <taxon>Actinomycetes</taxon>
        <taxon>Micromonosporales</taxon>
        <taxon>Micromonosporaceae</taxon>
        <taxon>Micromonospora</taxon>
    </lineage>
</organism>
<comment type="caution">
    <text evidence="7">The sequence shown here is derived from an EMBL/GenBank/DDBJ whole genome shotgun (WGS) entry which is preliminary data.</text>
</comment>
<keyword evidence="8" id="KW-1185">Reference proteome</keyword>
<dbReference type="PANTHER" id="PTHR30520:SF2">
    <property type="entry name" value="INNER MEMBRANE PROTEIN YFDC"/>
    <property type="match status" value="1"/>
</dbReference>
<evidence type="ECO:0000313" key="7">
    <source>
        <dbReference type="EMBL" id="RKN47551.1"/>
    </source>
</evidence>
<feature type="region of interest" description="Disordered" evidence="5">
    <location>
        <begin position="1"/>
        <end position="25"/>
    </location>
</feature>
<feature type="transmembrane region" description="Helical" evidence="6">
    <location>
        <begin position="126"/>
        <end position="146"/>
    </location>
</feature>
<sequence length="280" mass="29895">MEVQHNGHREHGRTASGVRGGHWTGSEPEVAQAFDRVVEEGTIRLARPWIPLIVTGIVGGIDVGTGVLAYLLVEQVTGQPLLAGLAFGIGFVALLLARSELFTENFLVPVTAVAAGRNTVRSLLRLWSVTLAGNLLGGWLVAWLITRAFPELRRTAIETGTHYATLGINLRSFTLAVLAGMAITLMTRMQHATESLGVRLVPALLFGALLTGGQLFHSVLDSIMMFAALTAGRAPFGYLDWLGALGWSVLGNIVGGVGLVTALRLARVSGELADERSRQR</sequence>
<dbReference type="GO" id="GO:0005886">
    <property type="term" value="C:plasma membrane"/>
    <property type="evidence" value="ECO:0007669"/>
    <property type="project" value="TreeGrafter"/>
</dbReference>
<accession>A0A3A9ZGA6</accession>
<evidence type="ECO:0000256" key="2">
    <source>
        <dbReference type="ARBA" id="ARBA00022692"/>
    </source>
</evidence>
<dbReference type="Pfam" id="PF01226">
    <property type="entry name" value="Form_Nir_trans"/>
    <property type="match status" value="1"/>
</dbReference>
<dbReference type="EMBL" id="RBAK01000004">
    <property type="protein sequence ID" value="RKN47551.1"/>
    <property type="molecule type" value="Genomic_DNA"/>
</dbReference>
<comment type="subcellular location">
    <subcellularLocation>
        <location evidence="1">Membrane</location>
        <topology evidence="1">Multi-pass membrane protein</topology>
    </subcellularLocation>
</comment>
<dbReference type="Proteomes" id="UP000281726">
    <property type="component" value="Unassembled WGS sequence"/>
</dbReference>
<keyword evidence="2 6" id="KW-0812">Transmembrane</keyword>
<feature type="transmembrane region" description="Helical" evidence="6">
    <location>
        <begin position="244"/>
        <end position="266"/>
    </location>
</feature>
<evidence type="ECO:0000256" key="6">
    <source>
        <dbReference type="SAM" id="Phobius"/>
    </source>
</evidence>
<keyword evidence="3 6" id="KW-1133">Transmembrane helix</keyword>
<keyword evidence="4 6" id="KW-0472">Membrane</keyword>
<feature type="transmembrane region" description="Helical" evidence="6">
    <location>
        <begin position="79"/>
        <end position="97"/>
    </location>
</feature>
<dbReference type="PANTHER" id="PTHR30520">
    <property type="entry name" value="FORMATE TRANSPORTER-RELATED"/>
    <property type="match status" value="1"/>
</dbReference>
<proteinExistence type="predicted"/>
<dbReference type="InterPro" id="IPR000292">
    <property type="entry name" value="For/NO2_transpt"/>
</dbReference>
<reference evidence="7 8" key="1">
    <citation type="journal article" date="2004" name="Syst. Appl. Microbiol.">
        <title>Cryptoendolithic actinomycetes from antarctic sandstone rock samples: Micromonospora endolithica sp. nov. and two isolates related to Micromonospora coerulea Jensen 1932.</title>
        <authorList>
            <person name="Hirsch P."/>
            <person name="Mevs U."/>
            <person name="Kroppenstedt R.M."/>
            <person name="Schumann P."/>
            <person name="Stackebrandt E."/>
        </authorList>
    </citation>
    <scope>NUCLEOTIDE SEQUENCE [LARGE SCALE GENOMIC DNA]</scope>
    <source>
        <strain evidence="7 8">JCM 12677</strain>
    </source>
</reference>
<dbReference type="Gene3D" id="1.20.1080.10">
    <property type="entry name" value="Glycerol uptake facilitator protein"/>
    <property type="match status" value="1"/>
</dbReference>